<gene>
    <name evidence="1" type="ORF">S12H4_62586</name>
</gene>
<dbReference type="EMBL" id="BARW01042062">
    <property type="protein sequence ID" value="GAJ19952.1"/>
    <property type="molecule type" value="Genomic_DNA"/>
</dbReference>
<dbReference type="AlphaFoldDB" id="X1VL32"/>
<organism evidence="1">
    <name type="scientific">marine sediment metagenome</name>
    <dbReference type="NCBI Taxonomy" id="412755"/>
    <lineage>
        <taxon>unclassified sequences</taxon>
        <taxon>metagenomes</taxon>
        <taxon>ecological metagenomes</taxon>
    </lineage>
</organism>
<feature type="non-terminal residue" evidence="1">
    <location>
        <position position="75"/>
    </location>
</feature>
<name>X1VL32_9ZZZZ</name>
<comment type="caution">
    <text evidence="1">The sequence shown here is derived from an EMBL/GenBank/DDBJ whole genome shotgun (WGS) entry which is preliminary data.</text>
</comment>
<protein>
    <submittedName>
        <fullName evidence="1">Uncharacterized protein</fullName>
    </submittedName>
</protein>
<proteinExistence type="predicted"/>
<reference evidence="1" key="1">
    <citation type="journal article" date="2014" name="Front. Microbiol.">
        <title>High frequency of phylogenetically diverse reductive dehalogenase-homologous genes in deep subseafloor sedimentary metagenomes.</title>
        <authorList>
            <person name="Kawai M."/>
            <person name="Futagami T."/>
            <person name="Toyoda A."/>
            <person name="Takaki Y."/>
            <person name="Nishi S."/>
            <person name="Hori S."/>
            <person name="Arai W."/>
            <person name="Tsubouchi T."/>
            <person name="Morono Y."/>
            <person name="Uchiyama I."/>
            <person name="Ito T."/>
            <person name="Fujiyama A."/>
            <person name="Inagaki F."/>
            <person name="Takami H."/>
        </authorList>
    </citation>
    <scope>NUCLEOTIDE SEQUENCE</scope>
    <source>
        <strain evidence="1">Expedition CK06-06</strain>
    </source>
</reference>
<accession>X1VL32</accession>
<sequence>NIQVDYRKISIAQVKDKEIKNEQIKEEESESSLRLKFSDIKVAAIGNQFEVCVKLENNEKIYEGKVSGKNWGENP</sequence>
<evidence type="ECO:0000313" key="1">
    <source>
        <dbReference type="EMBL" id="GAJ19952.1"/>
    </source>
</evidence>
<feature type="non-terminal residue" evidence="1">
    <location>
        <position position="1"/>
    </location>
</feature>